<dbReference type="EMBL" id="BNDY01000016">
    <property type="protein sequence ID" value="GHI39827.1"/>
    <property type="molecule type" value="Genomic_DNA"/>
</dbReference>
<reference evidence="1" key="1">
    <citation type="submission" date="2024-05" db="EMBL/GenBank/DDBJ databases">
        <title>Whole genome shotgun sequence of Streptomyces violascens NBRC 12920.</title>
        <authorList>
            <person name="Komaki H."/>
            <person name="Tamura T."/>
        </authorList>
    </citation>
    <scope>NUCLEOTIDE SEQUENCE</scope>
    <source>
        <strain evidence="1">NBRC 12920</strain>
    </source>
</reference>
<accession>A0ABQ3QRC6</accession>
<gene>
    <name evidence="1" type="ORF">Sviol_42350</name>
</gene>
<comment type="caution">
    <text evidence="1">The sequence shown here is derived from an EMBL/GenBank/DDBJ whole genome shotgun (WGS) entry which is preliminary data.</text>
</comment>
<evidence type="ECO:0000313" key="1">
    <source>
        <dbReference type="EMBL" id="GHI39827.1"/>
    </source>
</evidence>
<evidence type="ECO:0000313" key="2">
    <source>
        <dbReference type="Proteomes" id="UP001050808"/>
    </source>
</evidence>
<evidence type="ECO:0008006" key="3">
    <source>
        <dbReference type="Google" id="ProtNLM"/>
    </source>
</evidence>
<name>A0ABQ3QRC6_9ACTN</name>
<organism evidence="1 2">
    <name type="scientific">Streptomyces violascens</name>
    <dbReference type="NCBI Taxonomy" id="67381"/>
    <lineage>
        <taxon>Bacteria</taxon>
        <taxon>Bacillati</taxon>
        <taxon>Actinomycetota</taxon>
        <taxon>Actinomycetes</taxon>
        <taxon>Kitasatosporales</taxon>
        <taxon>Streptomycetaceae</taxon>
        <taxon>Streptomyces</taxon>
    </lineage>
</organism>
<dbReference type="Proteomes" id="UP001050808">
    <property type="component" value="Unassembled WGS sequence"/>
</dbReference>
<dbReference type="RefSeq" id="WP_023543982.1">
    <property type="nucleotide sequence ID" value="NZ_BNDY01000016.1"/>
</dbReference>
<protein>
    <recommendedName>
        <fullName evidence="3">Adhesin domain-containing protein</fullName>
    </recommendedName>
</protein>
<proteinExistence type="predicted"/>
<sequence>MNNEITTRDMTPETTFTASATGPVLADVTCPDGTVTVTVDPAATVARVRVFTEDGPDSPAADAARGARIQQNAERLVVVVPKVKQNGANFGGNTFQSFGGGVTYINGVRYSGNMTVVNGQVIGGGAQGLTRGVEVHVTVPAGSGVQYSGENGSLHTYGTVAAIRAESSNGSIKAETVGRIEAEAGNGSIKVGTVTEWIDADASNGSVKVDNHIGNAARVRAGNGSVNFTVGAKATGRIDIKAGNGTVKLYGVRGRDDLDVRATAGNGSVKKF</sequence>
<keyword evidence="2" id="KW-1185">Reference proteome</keyword>